<name>A0A9D1KMP8_9ACTN</name>
<dbReference type="InterPro" id="IPR000086">
    <property type="entry name" value="NUDIX_hydrolase_dom"/>
</dbReference>
<evidence type="ECO:0000256" key="5">
    <source>
        <dbReference type="RuleBase" id="RU003476"/>
    </source>
</evidence>
<organism evidence="7 8">
    <name type="scientific">Candidatus Avipropionibacterium avicola</name>
    <dbReference type="NCBI Taxonomy" id="2840701"/>
    <lineage>
        <taxon>Bacteria</taxon>
        <taxon>Bacillati</taxon>
        <taxon>Actinomycetota</taxon>
        <taxon>Actinomycetes</taxon>
        <taxon>Propionibacteriales</taxon>
        <taxon>Propionibacteriaceae</taxon>
        <taxon>Propionibacteriaceae incertae sedis</taxon>
        <taxon>Candidatus Avipropionibacterium</taxon>
    </lineage>
</organism>
<accession>A0A9D1KMP8</accession>
<dbReference type="PROSITE" id="PS00893">
    <property type="entry name" value="NUDIX_BOX"/>
    <property type="match status" value="1"/>
</dbReference>
<dbReference type="Pfam" id="PF00293">
    <property type="entry name" value="NUDIX"/>
    <property type="match status" value="1"/>
</dbReference>
<feature type="domain" description="Nudix hydrolase" evidence="6">
    <location>
        <begin position="30"/>
        <end position="174"/>
    </location>
</feature>
<dbReference type="EMBL" id="DVLP01000294">
    <property type="protein sequence ID" value="HIT75885.1"/>
    <property type="molecule type" value="Genomic_DNA"/>
</dbReference>
<dbReference type="Proteomes" id="UP000886842">
    <property type="component" value="Unassembled WGS sequence"/>
</dbReference>
<keyword evidence="3 5" id="KW-0378">Hydrolase</keyword>
<dbReference type="InterPro" id="IPR020084">
    <property type="entry name" value="NUDIX_hydrolase_CS"/>
</dbReference>
<proteinExistence type="inferred from homology"/>
<dbReference type="Gene3D" id="3.90.79.10">
    <property type="entry name" value="Nucleoside Triphosphate Pyrophosphohydrolase"/>
    <property type="match status" value="1"/>
</dbReference>
<comment type="similarity">
    <text evidence="2 5">Belongs to the Nudix hydrolase family.</text>
</comment>
<dbReference type="PANTHER" id="PTHR43046">
    <property type="entry name" value="GDP-MANNOSE MANNOSYL HYDROLASE"/>
    <property type="match status" value="1"/>
</dbReference>
<dbReference type="SUPFAM" id="SSF55811">
    <property type="entry name" value="Nudix"/>
    <property type="match status" value="1"/>
</dbReference>
<keyword evidence="4" id="KW-0460">Magnesium</keyword>
<sequence length="191" mass="20703">MTERSDAAADEMVKAFEQQYEAELPPRGATVERVTGRVVPVDETGKVLLMRGCEPAAPHVRFWFTIGGGLEPGETARQAAQRELAEEAGIRVAEDRLGDPVHEWVNEFTFAHRKVRQQEVVFAVAVRSSVTVTSAGWDAGEVLTTEQIAWVDPAVTDLAAQASGPAALAAQVRSALRSVRDPSRSDPPTTR</sequence>
<evidence type="ECO:0000313" key="8">
    <source>
        <dbReference type="Proteomes" id="UP000886842"/>
    </source>
</evidence>
<dbReference type="InterPro" id="IPR015797">
    <property type="entry name" value="NUDIX_hydrolase-like_dom_sf"/>
</dbReference>
<reference evidence="7" key="1">
    <citation type="submission" date="2020-10" db="EMBL/GenBank/DDBJ databases">
        <authorList>
            <person name="Gilroy R."/>
        </authorList>
    </citation>
    <scope>NUCLEOTIDE SEQUENCE</scope>
    <source>
        <strain evidence="7">ChiGjej1B1-24693</strain>
    </source>
</reference>
<reference evidence="7" key="2">
    <citation type="journal article" date="2021" name="PeerJ">
        <title>Extensive microbial diversity within the chicken gut microbiome revealed by metagenomics and culture.</title>
        <authorList>
            <person name="Gilroy R."/>
            <person name="Ravi A."/>
            <person name="Getino M."/>
            <person name="Pursley I."/>
            <person name="Horton D.L."/>
            <person name="Alikhan N.F."/>
            <person name="Baker D."/>
            <person name="Gharbi K."/>
            <person name="Hall N."/>
            <person name="Watson M."/>
            <person name="Adriaenssens E.M."/>
            <person name="Foster-Nyarko E."/>
            <person name="Jarju S."/>
            <person name="Secka A."/>
            <person name="Antonio M."/>
            <person name="Oren A."/>
            <person name="Chaudhuri R.R."/>
            <person name="La Ragione R."/>
            <person name="Hildebrand F."/>
            <person name="Pallen M.J."/>
        </authorList>
    </citation>
    <scope>NUCLEOTIDE SEQUENCE</scope>
    <source>
        <strain evidence="7">ChiGjej1B1-24693</strain>
    </source>
</reference>
<dbReference type="PANTHER" id="PTHR43046:SF12">
    <property type="entry name" value="GDP-MANNOSE MANNOSYL HYDROLASE"/>
    <property type="match status" value="1"/>
</dbReference>
<evidence type="ECO:0000256" key="1">
    <source>
        <dbReference type="ARBA" id="ARBA00001946"/>
    </source>
</evidence>
<comment type="cofactor">
    <cofactor evidence="1">
        <name>Mg(2+)</name>
        <dbReference type="ChEBI" id="CHEBI:18420"/>
    </cofactor>
</comment>
<evidence type="ECO:0000256" key="2">
    <source>
        <dbReference type="ARBA" id="ARBA00005582"/>
    </source>
</evidence>
<evidence type="ECO:0000256" key="3">
    <source>
        <dbReference type="ARBA" id="ARBA00022801"/>
    </source>
</evidence>
<comment type="caution">
    <text evidence="7">The sequence shown here is derived from an EMBL/GenBank/DDBJ whole genome shotgun (WGS) entry which is preliminary data.</text>
</comment>
<dbReference type="PROSITE" id="PS51462">
    <property type="entry name" value="NUDIX"/>
    <property type="match status" value="1"/>
</dbReference>
<evidence type="ECO:0000259" key="6">
    <source>
        <dbReference type="PROSITE" id="PS51462"/>
    </source>
</evidence>
<dbReference type="InterPro" id="IPR020476">
    <property type="entry name" value="Nudix_hydrolase"/>
</dbReference>
<dbReference type="GO" id="GO:0016787">
    <property type="term" value="F:hydrolase activity"/>
    <property type="evidence" value="ECO:0007669"/>
    <property type="project" value="UniProtKB-KW"/>
</dbReference>
<dbReference type="AlphaFoldDB" id="A0A9D1KMP8"/>
<evidence type="ECO:0000256" key="4">
    <source>
        <dbReference type="ARBA" id="ARBA00022842"/>
    </source>
</evidence>
<dbReference type="CDD" id="cd04685">
    <property type="entry name" value="NUDIX_Hydrolase"/>
    <property type="match status" value="1"/>
</dbReference>
<dbReference type="PRINTS" id="PR00502">
    <property type="entry name" value="NUDIXFAMILY"/>
</dbReference>
<gene>
    <name evidence="7" type="ORF">IAA98_09885</name>
</gene>
<protein>
    <submittedName>
        <fullName evidence="7">NUDIX domain-containing protein</fullName>
    </submittedName>
</protein>
<evidence type="ECO:0000313" key="7">
    <source>
        <dbReference type="EMBL" id="HIT75885.1"/>
    </source>
</evidence>